<dbReference type="InterPro" id="IPR020846">
    <property type="entry name" value="MFS_dom"/>
</dbReference>
<sequence length="402" mass="40941">MTIRRSSNDRLVLGPLLILAVGTFILGTDGFVLNGLLPTIAADLHVSESVAGQLTTVFAATYAIGSPLIAAFTGSWDRKRLLGAGLVLFTIGMAGQALGESFTIVAISRVLAALGAAAFQANAYVMASAIAPEARRGQALATVAAGMSVSMVLGVPIGVLAGNLVGWRAVMWGIGALGILVALAVPALPSVRVPTTGLRDRLAVIVRPPIARVLGVTVLAMLATFGVATYLPVIAKDVAAGAVLAWVLVGNGIGQVIGTTLAGRWTDRFGPDRVRLVSLSGVASALLLLDFAVLSLPSTIVYALLIGGFAGMLMVPQQHRLFSLAPDAPSVALGLNGSAIYAGGALGSAVGGVVLAWAGPKWLGPVAAVSVLLALALSKRREKQAAAHDRVHAGNERPAEAR</sequence>
<comment type="subcellular location">
    <subcellularLocation>
        <location evidence="1">Cell membrane</location>
        <topology evidence="1">Multi-pass membrane protein</topology>
    </subcellularLocation>
</comment>
<evidence type="ECO:0000256" key="6">
    <source>
        <dbReference type="SAM" id="Phobius"/>
    </source>
</evidence>
<protein>
    <submittedName>
        <fullName evidence="8">Predicted arabinose efflux permease, MFS family</fullName>
    </submittedName>
</protein>
<dbReference type="PROSITE" id="PS50850">
    <property type="entry name" value="MFS"/>
    <property type="match status" value="1"/>
</dbReference>
<keyword evidence="3 6" id="KW-0812">Transmembrane</keyword>
<gene>
    <name evidence="8" type="ORF">SAMN05421504_102419</name>
</gene>
<dbReference type="Gene3D" id="1.20.1250.20">
    <property type="entry name" value="MFS general substrate transporter like domains"/>
    <property type="match status" value="2"/>
</dbReference>
<dbReference type="InterPro" id="IPR036259">
    <property type="entry name" value="MFS_trans_sf"/>
</dbReference>
<feature type="transmembrane region" description="Helical" evidence="6">
    <location>
        <begin position="169"/>
        <end position="189"/>
    </location>
</feature>
<evidence type="ECO:0000256" key="1">
    <source>
        <dbReference type="ARBA" id="ARBA00004651"/>
    </source>
</evidence>
<feature type="transmembrane region" description="Helical" evidence="6">
    <location>
        <begin position="300"/>
        <end position="317"/>
    </location>
</feature>
<dbReference type="AlphaFoldDB" id="A0A1H2ZAA5"/>
<name>A0A1H2ZAA5_9PSEU</name>
<dbReference type="PANTHER" id="PTHR43124">
    <property type="entry name" value="PURINE EFFLUX PUMP PBUE"/>
    <property type="match status" value="1"/>
</dbReference>
<evidence type="ECO:0000256" key="5">
    <source>
        <dbReference type="ARBA" id="ARBA00023136"/>
    </source>
</evidence>
<feature type="transmembrane region" description="Helical" evidence="6">
    <location>
        <begin position="53"/>
        <end position="74"/>
    </location>
</feature>
<dbReference type="InterPro" id="IPR050189">
    <property type="entry name" value="MFS_Efflux_Transporters"/>
</dbReference>
<feature type="transmembrane region" description="Helical" evidence="6">
    <location>
        <begin position="362"/>
        <end position="378"/>
    </location>
</feature>
<proteinExistence type="predicted"/>
<dbReference type="Proteomes" id="UP000199515">
    <property type="component" value="Unassembled WGS sequence"/>
</dbReference>
<evidence type="ECO:0000256" key="2">
    <source>
        <dbReference type="ARBA" id="ARBA00022475"/>
    </source>
</evidence>
<evidence type="ECO:0000313" key="9">
    <source>
        <dbReference type="Proteomes" id="UP000199515"/>
    </source>
</evidence>
<feature type="transmembrane region" description="Helical" evidence="6">
    <location>
        <begin position="12"/>
        <end position="33"/>
    </location>
</feature>
<feature type="transmembrane region" description="Helical" evidence="6">
    <location>
        <begin position="81"/>
        <end position="98"/>
    </location>
</feature>
<accession>A0A1H2ZAA5</accession>
<dbReference type="Pfam" id="PF07690">
    <property type="entry name" value="MFS_1"/>
    <property type="match status" value="1"/>
</dbReference>
<evidence type="ECO:0000256" key="3">
    <source>
        <dbReference type="ARBA" id="ARBA00022692"/>
    </source>
</evidence>
<dbReference type="GO" id="GO:0005886">
    <property type="term" value="C:plasma membrane"/>
    <property type="evidence" value="ECO:0007669"/>
    <property type="project" value="UniProtKB-SubCell"/>
</dbReference>
<feature type="transmembrane region" description="Helical" evidence="6">
    <location>
        <begin position="338"/>
        <end position="356"/>
    </location>
</feature>
<feature type="transmembrane region" description="Helical" evidence="6">
    <location>
        <begin position="274"/>
        <end position="294"/>
    </location>
</feature>
<dbReference type="GO" id="GO:0022857">
    <property type="term" value="F:transmembrane transporter activity"/>
    <property type="evidence" value="ECO:0007669"/>
    <property type="project" value="InterPro"/>
</dbReference>
<dbReference type="STRING" id="589385.SAMN05421504_102419"/>
<feature type="transmembrane region" description="Helical" evidence="6">
    <location>
        <begin position="139"/>
        <end position="163"/>
    </location>
</feature>
<keyword evidence="2" id="KW-1003">Cell membrane</keyword>
<dbReference type="CDD" id="cd17324">
    <property type="entry name" value="MFS_NepI_like"/>
    <property type="match status" value="1"/>
</dbReference>
<feature type="transmembrane region" description="Helical" evidence="6">
    <location>
        <begin position="210"/>
        <end position="231"/>
    </location>
</feature>
<organism evidence="8 9">
    <name type="scientific">Amycolatopsis xylanica</name>
    <dbReference type="NCBI Taxonomy" id="589385"/>
    <lineage>
        <taxon>Bacteria</taxon>
        <taxon>Bacillati</taxon>
        <taxon>Actinomycetota</taxon>
        <taxon>Actinomycetes</taxon>
        <taxon>Pseudonocardiales</taxon>
        <taxon>Pseudonocardiaceae</taxon>
        <taxon>Amycolatopsis</taxon>
    </lineage>
</organism>
<dbReference type="PANTHER" id="PTHR43124:SF10">
    <property type="entry name" value="PURINE EFFLUX PUMP PBUE"/>
    <property type="match status" value="1"/>
</dbReference>
<dbReference type="EMBL" id="FNON01000002">
    <property type="protein sequence ID" value="SDX13719.1"/>
    <property type="molecule type" value="Genomic_DNA"/>
</dbReference>
<evidence type="ECO:0000259" key="7">
    <source>
        <dbReference type="PROSITE" id="PS50850"/>
    </source>
</evidence>
<dbReference type="SUPFAM" id="SSF103473">
    <property type="entry name" value="MFS general substrate transporter"/>
    <property type="match status" value="1"/>
</dbReference>
<feature type="transmembrane region" description="Helical" evidence="6">
    <location>
        <begin position="243"/>
        <end position="262"/>
    </location>
</feature>
<evidence type="ECO:0000313" key="8">
    <source>
        <dbReference type="EMBL" id="SDX13719.1"/>
    </source>
</evidence>
<keyword evidence="9" id="KW-1185">Reference proteome</keyword>
<dbReference type="InterPro" id="IPR011701">
    <property type="entry name" value="MFS"/>
</dbReference>
<reference evidence="8 9" key="1">
    <citation type="submission" date="2016-10" db="EMBL/GenBank/DDBJ databases">
        <authorList>
            <person name="de Groot N.N."/>
        </authorList>
    </citation>
    <scope>NUCLEOTIDE SEQUENCE [LARGE SCALE GENOMIC DNA]</scope>
    <source>
        <strain evidence="8 9">CPCC 202699</strain>
    </source>
</reference>
<evidence type="ECO:0000256" key="4">
    <source>
        <dbReference type="ARBA" id="ARBA00022989"/>
    </source>
</evidence>
<dbReference type="RefSeq" id="WP_091288306.1">
    <property type="nucleotide sequence ID" value="NZ_FNON01000002.1"/>
</dbReference>
<dbReference type="OrthoDB" id="9814237at2"/>
<keyword evidence="4 6" id="KW-1133">Transmembrane helix</keyword>
<feature type="domain" description="Major facilitator superfamily (MFS) profile" evidence="7">
    <location>
        <begin position="15"/>
        <end position="382"/>
    </location>
</feature>
<keyword evidence="5 6" id="KW-0472">Membrane</keyword>
<feature type="transmembrane region" description="Helical" evidence="6">
    <location>
        <begin position="104"/>
        <end position="127"/>
    </location>
</feature>